<comment type="caution">
    <text evidence="1">The sequence shown here is derived from an EMBL/GenBank/DDBJ whole genome shotgun (WGS) entry which is preliminary data.</text>
</comment>
<accession>A0AAE0YND9</accession>
<dbReference type="AlphaFoldDB" id="A0AAE0YND9"/>
<sequence length="145" mass="16443">MVCDQACTYLASNALPIKYIVRQEPKSNKFDVLDLSQSRLVDTGLNNRYDTYTFQNSGGHQNEHGVGLLIKKTIAKSLLDIACLRKRNVLAKIKGIIFNMSILQIYASTADHPEEEIEEYNEEVNRTLKKVKSDEIEFVMGDMNA</sequence>
<dbReference type="EMBL" id="JAWDGP010005834">
    <property type="protein sequence ID" value="KAK3751166.1"/>
    <property type="molecule type" value="Genomic_DNA"/>
</dbReference>
<dbReference type="Proteomes" id="UP001283361">
    <property type="component" value="Unassembled WGS sequence"/>
</dbReference>
<protein>
    <recommendedName>
        <fullName evidence="3">Craniofacial development protein 2-like</fullName>
    </recommendedName>
</protein>
<evidence type="ECO:0000313" key="1">
    <source>
        <dbReference type="EMBL" id="KAK3751166.1"/>
    </source>
</evidence>
<gene>
    <name evidence="1" type="ORF">RRG08_023924</name>
</gene>
<dbReference type="SUPFAM" id="SSF56219">
    <property type="entry name" value="DNase I-like"/>
    <property type="match status" value="1"/>
</dbReference>
<dbReference type="Gene3D" id="3.60.10.10">
    <property type="entry name" value="Endonuclease/exonuclease/phosphatase"/>
    <property type="match status" value="1"/>
</dbReference>
<proteinExistence type="predicted"/>
<evidence type="ECO:0008006" key="3">
    <source>
        <dbReference type="Google" id="ProtNLM"/>
    </source>
</evidence>
<dbReference type="InterPro" id="IPR036691">
    <property type="entry name" value="Endo/exonu/phosph_ase_sf"/>
</dbReference>
<evidence type="ECO:0000313" key="2">
    <source>
        <dbReference type="Proteomes" id="UP001283361"/>
    </source>
</evidence>
<organism evidence="1 2">
    <name type="scientific">Elysia crispata</name>
    <name type="common">lettuce slug</name>
    <dbReference type="NCBI Taxonomy" id="231223"/>
    <lineage>
        <taxon>Eukaryota</taxon>
        <taxon>Metazoa</taxon>
        <taxon>Spiralia</taxon>
        <taxon>Lophotrochozoa</taxon>
        <taxon>Mollusca</taxon>
        <taxon>Gastropoda</taxon>
        <taxon>Heterobranchia</taxon>
        <taxon>Euthyneura</taxon>
        <taxon>Panpulmonata</taxon>
        <taxon>Sacoglossa</taxon>
        <taxon>Placobranchoidea</taxon>
        <taxon>Plakobranchidae</taxon>
        <taxon>Elysia</taxon>
    </lineage>
</organism>
<reference evidence="1" key="1">
    <citation type="journal article" date="2023" name="G3 (Bethesda)">
        <title>A reference genome for the long-term kleptoplast-retaining sea slug Elysia crispata morphotype clarki.</title>
        <authorList>
            <person name="Eastman K.E."/>
            <person name="Pendleton A.L."/>
            <person name="Shaikh M.A."/>
            <person name="Suttiyut T."/>
            <person name="Ogas R."/>
            <person name="Tomko P."/>
            <person name="Gavelis G."/>
            <person name="Widhalm J.R."/>
            <person name="Wisecaver J.H."/>
        </authorList>
    </citation>
    <scope>NUCLEOTIDE SEQUENCE</scope>
    <source>
        <strain evidence="1">ECLA1</strain>
    </source>
</reference>
<name>A0AAE0YND9_9GAST</name>
<keyword evidence="2" id="KW-1185">Reference proteome</keyword>